<evidence type="ECO:0000313" key="2">
    <source>
        <dbReference type="Proteomes" id="UP000601597"/>
    </source>
</evidence>
<reference evidence="2" key="1">
    <citation type="journal article" date="2019" name="Int. J. Syst. Evol. Microbiol.">
        <title>The Global Catalogue of Microorganisms (GCM) 10K type strain sequencing project: providing services to taxonomists for standard genome sequencing and annotation.</title>
        <authorList>
            <consortium name="The Broad Institute Genomics Platform"/>
            <consortium name="The Broad Institute Genome Sequencing Center for Infectious Disease"/>
            <person name="Wu L."/>
            <person name="Ma J."/>
        </authorList>
    </citation>
    <scope>NUCLEOTIDE SEQUENCE [LARGE SCALE GENOMIC DNA]</scope>
    <source>
        <strain evidence="2">KCTC 22280</strain>
    </source>
</reference>
<dbReference type="Proteomes" id="UP000601597">
    <property type="component" value="Unassembled WGS sequence"/>
</dbReference>
<gene>
    <name evidence="1" type="ORF">GCM10007071_12120</name>
</gene>
<accession>A0ABQ3AUI0</accession>
<name>A0ABQ3AUI0_9GAMM</name>
<protein>
    <submittedName>
        <fullName evidence="1">Uncharacterized protein</fullName>
    </submittedName>
</protein>
<organism evidence="1 2">
    <name type="scientific">Marinobacter zhanjiangensis</name>
    <dbReference type="NCBI Taxonomy" id="578215"/>
    <lineage>
        <taxon>Bacteria</taxon>
        <taxon>Pseudomonadati</taxon>
        <taxon>Pseudomonadota</taxon>
        <taxon>Gammaproteobacteria</taxon>
        <taxon>Pseudomonadales</taxon>
        <taxon>Marinobacteraceae</taxon>
        <taxon>Marinobacter</taxon>
    </lineage>
</organism>
<sequence>MLSVEGASKVVAGGAGTPVKGAKLFRIPAVTHASRKQRYNAWPKAFSRLARRVSGTRMTFLANQPKLSNYRAHP</sequence>
<keyword evidence="2" id="KW-1185">Reference proteome</keyword>
<evidence type="ECO:0000313" key="1">
    <source>
        <dbReference type="EMBL" id="GGY66782.1"/>
    </source>
</evidence>
<dbReference type="EMBL" id="BMXV01000002">
    <property type="protein sequence ID" value="GGY66782.1"/>
    <property type="molecule type" value="Genomic_DNA"/>
</dbReference>
<comment type="caution">
    <text evidence="1">The sequence shown here is derived from an EMBL/GenBank/DDBJ whole genome shotgun (WGS) entry which is preliminary data.</text>
</comment>
<proteinExistence type="predicted"/>